<evidence type="ECO:0000313" key="3">
    <source>
        <dbReference type="Proteomes" id="UP000465361"/>
    </source>
</evidence>
<sequence>MNKMLAYGTAVGLIVGVAGAAINHFAHAEVTLLSADGPLSGSDTAIILGGTTEPTPSTAFAQAVENLYLHPLGFDDGATYSTVCDMIGTNPCSAPLQVLTTPELVQQGPSSLTAASDVVLAVENEFNADPGAFSAEHPLTIFGYSQSATAESIAMSRLAEAGIPSADLHFVFIGDPSAPGGIWPNLEPDLDAIFGPSLTNAIVTNLDLNGVLGNVTPDDVYPATIYTLDTDGVADFQEDFKAGGLLDPFVHLFVQHVEYLGLTPAQIADATTSTVGDLTYVDISDKINNVDAWIGAIEHGVASSGLLESVFESLVLYFGNMF</sequence>
<keyword evidence="3" id="KW-1185">Reference proteome</keyword>
<dbReference type="Pfam" id="PF08237">
    <property type="entry name" value="PE-PPE"/>
    <property type="match status" value="1"/>
</dbReference>
<proteinExistence type="predicted"/>
<protein>
    <recommendedName>
        <fullName evidence="1">PE-PPE domain-containing protein</fullName>
    </recommendedName>
</protein>
<evidence type="ECO:0000313" key="2">
    <source>
        <dbReference type="EMBL" id="GFG73557.1"/>
    </source>
</evidence>
<feature type="domain" description="PE-PPE" evidence="1">
    <location>
        <begin position="97"/>
        <end position="236"/>
    </location>
</feature>
<dbReference type="EMBL" id="BLKW01000002">
    <property type="protein sequence ID" value="GFG73557.1"/>
    <property type="molecule type" value="Genomic_DNA"/>
</dbReference>
<dbReference type="Proteomes" id="UP000465361">
    <property type="component" value="Unassembled WGS sequence"/>
</dbReference>
<reference evidence="2 3" key="1">
    <citation type="journal article" date="2019" name="Emerg. Microbes Infect.">
        <title>Comprehensive subspecies identification of 175 nontuberculous mycobacteria species based on 7547 genomic profiles.</title>
        <authorList>
            <person name="Matsumoto Y."/>
            <person name="Kinjo T."/>
            <person name="Motooka D."/>
            <person name="Nabeya D."/>
            <person name="Jung N."/>
            <person name="Uechi K."/>
            <person name="Horii T."/>
            <person name="Iida T."/>
            <person name="Fujita J."/>
            <person name="Nakamura S."/>
        </authorList>
    </citation>
    <scope>NUCLEOTIDE SEQUENCE [LARGE SCALE GENOMIC DNA]</scope>
    <source>
        <strain evidence="2 3">JCM 17322</strain>
    </source>
</reference>
<accession>A0A7I9XVC4</accession>
<organism evidence="2 3">
    <name type="scientific">Mycobacterium botniense</name>
    <dbReference type="NCBI Taxonomy" id="84962"/>
    <lineage>
        <taxon>Bacteria</taxon>
        <taxon>Bacillati</taxon>
        <taxon>Actinomycetota</taxon>
        <taxon>Actinomycetes</taxon>
        <taxon>Mycobacteriales</taxon>
        <taxon>Mycobacteriaceae</taxon>
        <taxon>Mycobacterium</taxon>
    </lineage>
</organism>
<dbReference type="InterPro" id="IPR013228">
    <property type="entry name" value="PE-PPE_C"/>
</dbReference>
<gene>
    <name evidence="2" type="ORF">MBOT_09220</name>
</gene>
<dbReference type="AlphaFoldDB" id="A0A7I9XVC4"/>
<name>A0A7I9XVC4_9MYCO</name>
<evidence type="ECO:0000259" key="1">
    <source>
        <dbReference type="Pfam" id="PF08237"/>
    </source>
</evidence>
<comment type="caution">
    <text evidence="2">The sequence shown here is derived from an EMBL/GenBank/DDBJ whole genome shotgun (WGS) entry which is preliminary data.</text>
</comment>